<comment type="similarity">
    <text evidence="1">Belongs to the bacterial solute-binding protein 1 family.</text>
</comment>
<keyword evidence="2" id="KW-0813">Transport</keyword>
<dbReference type="PROSITE" id="PS51257">
    <property type="entry name" value="PROKAR_LIPOPROTEIN"/>
    <property type="match status" value="1"/>
</dbReference>
<protein>
    <submittedName>
        <fullName evidence="5">ABC transporter substrate-binding protein</fullName>
    </submittedName>
</protein>
<dbReference type="InterPro" id="IPR006059">
    <property type="entry name" value="SBP"/>
</dbReference>
<dbReference type="Pfam" id="PF13416">
    <property type="entry name" value="SBP_bac_8"/>
    <property type="match status" value="1"/>
</dbReference>
<evidence type="ECO:0000313" key="6">
    <source>
        <dbReference type="Proteomes" id="UP000286931"/>
    </source>
</evidence>
<dbReference type="PANTHER" id="PTHR30061:SF50">
    <property type="entry name" value="MALTOSE_MALTODEXTRIN-BINDING PERIPLASMIC PROTEIN"/>
    <property type="match status" value="1"/>
</dbReference>
<dbReference type="GO" id="GO:1901982">
    <property type="term" value="F:maltose binding"/>
    <property type="evidence" value="ECO:0007669"/>
    <property type="project" value="TreeGrafter"/>
</dbReference>
<keyword evidence="6" id="KW-1185">Reference proteome</keyword>
<evidence type="ECO:0000256" key="2">
    <source>
        <dbReference type="ARBA" id="ARBA00022448"/>
    </source>
</evidence>
<sequence length="451" mass="48598">MHRLPRLRRSLTTLACAATLALMASACAGDDGGSGSGTGASEAPDKKVTITFWHGWSAESETKAVKDLVARFNASHPNITVKIVSNVTDDKITQGIRSGKGPDVVSSFTTDNVGQFCSSGSWIDLAPWLAQSNIDPATTFPKAVMDYTQFQGKRCALPLLADSYGLYYNKDMFAAAGIAGPPKTMSELVETAKKLNQLNGDGTFKVAGFLPTFHAYEFTPAHVLAQYGPTYQTPDGKSALSKDPTVPQFLAWQKKFVESQGGFDKLEKFRTTFGEEFSAENPFMSGKLAMTMDGEWRTAMIAKDAPNLNYGTAPFPVPDDQLDKYGRSYLTGTTIGIAKSSHHQRAAWEFVKFVTTDSDALNQLAGAIHNVPTTNAALAASPLANDEHFKPFIDAFKHPASNTTPASPNGGKYQVTFQEFAYKWEAGGGGDPSKGLADLDKQIDTDVAQVQ</sequence>
<keyword evidence="3 4" id="KW-0732">Signal</keyword>
<dbReference type="AlphaFoldDB" id="A0A401YGF0"/>
<evidence type="ECO:0000313" key="5">
    <source>
        <dbReference type="EMBL" id="GCD93640.1"/>
    </source>
</evidence>
<feature type="signal peptide" evidence="4">
    <location>
        <begin position="1"/>
        <end position="28"/>
    </location>
</feature>
<evidence type="ECO:0000256" key="4">
    <source>
        <dbReference type="SAM" id="SignalP"/>
    </source>
</evidence>
<dbReference type="GO" id="GO:0015768">
    <property type="term" value="P:maltose transport"/>
    <property type="evidence" value="ECO:0007669"/>
    <property type="project" value="TreeGrafter"/>
</dbReference>
<name>A0A401YGF0_9ACTN</name>
<proteinExistence type="inferred from homology"/>
<evidence type="ECO:0000256" key="3">
    <source>
        <dbReference type="ARBA" id="ARBA00022729"/>
    </source>
</evidence>
<organism evidence="5 6">
    <name type="scientific">Embleya hyalina</name>
    <dbReference type="NCBI Taxonomy" id="516124"/>
    <lineage>
        <taxon>Bacteria</taxon>
        <taxon>Bacillati</taxon>
        <taxon>Actinomycetota</taxon>
        <taxon>Actinomycetes</taxon>
        <taxon>Kitasatosporales</taxon>
        <taxon>Streptomycetaceae</taxon>
        <taxon>Embleya</taxon>
    </lineage>
</organism>
<dbReference type="GO" id="GO:0055052">
    <property type="term" value="C:ATP-binding cassette (ABC) transporter complex, substrate-binding subunit-containing"/>
    <property type="evidence" value="ECO:0007669"/>
    <property type="project" value="TreeGrafter"/>
</dbReference>
<evidence type="ECO:0000256" key="1">
    <source>
        <dbReference type="ARBA" id="ARBA00008520"/>
    </source>
</evidence>
<gene>
    <name evidence="5" type="ORF">EHYA_01285</name>
</gene>
<comment type="caution">
    <text evidence="5">The sequence shown here is derived from an EMBL/GenBank/DDBJ whole genome shotgun (WGS) entry which is preliminary data.</text>
</comment>
<dbReference type="Proteomes" id="UP000286931">
    <property type="component" value="Unassembled WGS sequence"/>
</dbReference>
<dbReference type="PANTHER" id="PTHR30061">
    <property type="entry name" value="MALTOSE-BINDING PERIPLASMIC PROTEIN"/>
    <property type="match status" value="1"/>
</dbReference>
<dbReference type="Gene3D" id="3.40.190.10">
    <property type="entry name" value="Periplasmic binding protein-like II"/>
    <property type="match status" value="2"/>
</dbReference>
<dbReference type="CDD" id="cd14748">
    <property type="entry name" value="PBP2_UgpB"/>
    <property type="match status" value="1"/>
</dbReference>
<dbReference type="SUPFAM" id="SSF53850">
    <property type="entry name" value="Periplasmic binding protein-like II"/>
    <property type="match status" value="1"/>
</dbReference>
<accession>A0A401YGF0</accession>
<feature type="chain" id="PRO_5038488648" evidence="4">
    <location>
        <begin position="29"/>
        <end position="451"/>
    </location>
</feature>
<dbReference type="EMBL" id="BIFH01000014">
    <property type="protein sequence ID" value="GCD93640.1"/>
    <property type="molecule type" value="Genomic_DNA"/>
</dbReference>
<dbReference type="GO" id="GO:0042956">
    <property type="term" value="P:maltodextrin transmembrane transport"/>
    <property type="evidence" value="ECO:0007669"/>
    <property type="project" value="TreeGrafter"/>
</dbReference>
<reference evidence="5 6" key="1">
    <citation type="submission" date="2018-12" db="EMBL/GenBank/DDBJ databases">
        <title>Draft genome sequence of Embleya hyalina NBRC 13850T.</title>
        <authorList>
            <person name="Komaki H."/>
            <person name="Hosoyama A."/>
            <person name="Kimura A."/>
            <person name="Ichikawa N."/>
            <person name="Tamura T."/>
        </authorList>
    </citation>
    <scope>NUCLEOTIDE SEQUENCE [LARGE SCALE GENOMIC DNA]</scope>
    <source>
        <strain evidence="5 6">NBRC 13850</strain>
    </source>
</reference>